<dbReference type="CDD" id="cd20558">
    <property type="entry name" value="CYCLIN_ScPCL7-like"/>
    <property type="match status" value="1"/>
</dbReference>
<dbReference type="Pfam" id="PF08613">
    <property type="entry name" value="Cyclin"/>
    <property type="match status" value="1"/>
</dbReference>
<sequence length="262" mass="29616">MPLVLSLSSSSDQSVSPRSGRSDVSTTCDDVTRQSLKLRNREVPCTTYQVEVMNDGYHHHQQRIIQENGDPKENIMNPTSAVKFLSAIITALTITIQQSEADGEVFGPGVLTRFHAVNVPTIPLGTYLRRLARKFNCSTIFFIIALIYIDRVKLGRRETFRINSYSIHRLLLSALLVSIKFYDDCYYTNANYAKFAGVRLAELNSLEEGFLRLINWKLTVTAEEFEAYRTLLGNISNEVTLLPLKPLAPSTIDDDGKVWYDV</sequence>
<dbReference type="InterPro" id="IPR036915">
    <property type="entry name" value="Cyclin-like_sf"/>
</dbReference>
<dbReference type="InParanoid" id="C5LLT2"/>
<dbReference type="AlphaFoldDB" id="C5LLT2"/>
<dbReference type="GO" id="GO:0019901">
    <property type="term" value="F:protein kinase binding"/>
    <property type="evidence" value="ECO:0007669"/>
    <property type="project" value="InterPro"/>
</dbReference>
<dbReference type="OrthoDB" id="337735at2759"/>
<evidence type="ECO:0000313" key="3">
    <source>
        <dbReference type="Proteomes" id="UP000007800"/>
    </source>
</evidence>
<proteinExistence type="predicted"/>
<protein>
    <submittedName>
        <fullName evidence="2">Nuc-1 negative regulatory protein preg, putative</fullName>
    </submittedName>
</protein>
<dbReference type="EMBL" id="GG683299">
    <property type="protein sequence ID" value="EER02304.1"/>
    <property type="molecule type" value="Genomic_DNA"/>
</dbReference>
<dbReference type="SUPFAM" id="SSF47954">
    <property type="entry name" value="Cyclin-like"/>
    <property type="match status" value="1"/>
</dbReference>
<dbReference type="GeneID" id="9055373"/>
<organism evidence="3">
    <name type="scientific">Perkinsus marinus (strain ATCC 50983 / TXsc)</name>
    <dbReference type="NCBI Taxonomy" id="423536"/>
    <lineage>
        <taxon>Eukaryota</taxon>
        <taxon>Sar</taxon>
        <taxon>Alveolata</taxon>
        <taxon>Perkinsozoa</taxon>
        <taxon>Perkinsea</taxon>
        <taxon>Perkinsida</taxon>
        <taxon>Perkinsidae</taxon>
        <taxon>Perkinsus</taxon>
    </lineage>
</organism>
<accession>C5LLT2</accession>
<feature type="region of interest" description="Disordered" evidence="1">
    <location>
        <begin position="1"/>
        <end position="28"/>
    </location>
</feature>
<dbReference type="Gene3D" id="1.10.472.10">
    <property type="entry name" value="Cyclin-like"/>
    <property type="match status" value="1"/>
</dbReference>
<evidence type="ECO:0000256" key="1">
    <source>
        <dbReference type="SAM" id="MobiDB-lite"/>
    </source>
</evidence>
<dbReference type="RefSeq" id="XP_002769586.1">
    <property type="nucleotide sequence ID" value="XM_002769540.1"/>
</dbReference>
<dbReference type="PANTHER" id="PTHR15615:SF108">
    <property type="entry name" value="PROTEIN CNPPD1"/>
    <property type="match status" value="1"/>
</dbReference>
<keyword evidence="3" id="KW-1185">Reference proteome</keyword>
<name>C5LLT2_PERM5</name>
<evidence type="ECO:0000313" key="2">
    <source>
        <dbReference type="EMBL" id="EER02304.1"/>
    </source>
</evidence>
<dbReference type="PANTHER" id="PTHR15615">
    <property type="match status" value="1"/>
</dbReference>
<dbReference type="InterPro" id="IPR013922">
    <property type="entry name" value="Cyclin_PHO80-like"/>
</dbReference>
<dbReference type="Proteomes" id="UP000007800">
    <property type="component" value="Unassembled WGS sequence"/>
</dbReference>
<feature type="compositionally biased region" description="Low complexity" evidence="1">
    <location>
        <begin position="1"/>
        <end position="19"/>
    </location>
</feature>
<gene>
    <name evidence="2" type="ORF">Pmar_PMAR006627</name>
</gene>
<reference evidence="2 3" key="1">
    <citation type="submission" date="2008-07" db="EMBL/GenBank/DDBJ databases">
        <authorList>
            <person name="El-Sayed N."/>
            <person name="Caler E."/>
            <person name="Inman J."/>
            <person name="Amedeo P."/>
            <person name="Hass B."/>
            <person name="Wortman J."/>
        </authorList>
    </citation>
    <scope>NUCLEOTIDE SEQUENCE [LARGE SCALE GENOMIC DNA]</scope>
    <source>
        <strain evidence="3">ATCC 50983 / TXsc</strain>
    </source>
</reference>